<dbReference type="AlphaFoldDB" id="D7A328"/>
<reference evidence="1 2" key="1">
    <citation type="journal article" date="2012" name="Stand. Genomic Sci.">
        <title>Complete genome sequence of the facultatively chemolithoautotrophic and methylotrophic alpha Proteobacterium Starkeya novella type strain (ATCC 8093(T)).</title>
        <authorList>
            <person name="Kappler U."/>
            <person name="Davenport K."/>
            <person name="Beatson S."/>
            <person name="Lucas S."/>
            <person name="Lapidus A."/>
            <person name="Copeland A."/>
            <person name="Berry K.W."/>
            <person name="Glavina Del Rio T."/>
            <person name="Hammon N."/>
            <person name="Dalin E."/>
            <person name="Tice H."/>
            <person name="Pitluck S."/>
            <person name="Richardson P."/>
            <person name="Bruce D."/>
            <person name="Goodwin L.A."/>
            <person name="Han C."/>
            <person name="Tapia R."/>
            <person name="Detter J.C."/>
            <person name="Chang Y.J."/>
            <person name="Jeffries C.D."/>
            <person name="Land M."/>
            <person name="Hauser L."/>
            <person name="Kyrpides N.C."/>
            <person name="Goker M."/>
            <person name="Ivanova N."/>
            <person name="Klenk H.P."/>
            <person name="Woyke T."/>
        </authorList>
    </citation>
    <scope>NUCLEOTIDE SEQUENCE [LARGE SCALE GENOMIC DNA]</scope>
    <source>
        <strain evidence="2">ATCC 8093 / DSM 506 / JCM 20403 / CCM 1077 / IAM 12100 / NBRC 12443 / NCIMB 10456</strain>
    </source>
</reference>
<dbReference type="EMBL" id="CP002026">
    <property type="protein sequence ID" value="ADH87746.1"/>
    <property type="molecule type" value="Genomic_DNA"/>
</dbReference>
<dbReference type="KEGG" id="sno:Snov_0413"/>
<evidence type="ECO:0000313" key="2">
    <source>
        <dbReference type="Proteomes" id="UP000006633"/>
    </source>
</evidence>
<gene>
    <name evidence="1" type="ordered locus">Snov_0413</name>
</gene>
<protein>
    <submittedName>
        <fullName evidence="1">Glutamine synthetase translation inhibitor GstI-like protein</fullName>
    </submittedName>
</protein>
<name>D7A328_ANCN5</name>
<proteinExistence type="predicted"/>
<dbReference type="Proteomes" id="UP000006633">
    <property type="component" value="Chromosome"/>
</dbReference>
<dbReference type="InterPro" id="IPR021232">
    <property type="entry name" value="DUF2735"/>
</dbReference>
<dbReference type="HOGENOM" id="CLU_187729_2_0_5"/>
<dbReference type="Pfam" id="PF10931">
    <property type="entry name" value="DUF2735"/>
    <property type="match status" value="1"/>
</dbReference>
<sequence>MRTNIQRASAQIVQFPVGGRAGLAARRAELRASEPLKVNPAVIFGSWYHEEAIREDAGPKN</sequence>
<dbReference type="eggNOG" id="ENOG5031820">
    <property type="taxonomic scope" value="Bacteria"/>
</dbReference>
<organism evidence="1 2">
    <name type="scientific">Ancylobacter novellus (strain ATCC 8093 / DSM 506 / JCM 20403 / CCM 1077 / IAM 12100 / NBRC 12443 / NCIMB 10456)</name>
    <name type="common">Starkeya novella</name>
    <dbReference type="NCBI Taxonomy" id="639283"/>
    <lineage>
        <taxon>Bacteria</taxon>
        <taxon>Pseudomonadati</taxon>
        <taxon>Pseudomonadota</taxon>
        <taxon>Alphaproteobacteria</taxon>
        <taxon>Hyphomicrobiales</taxon>
        <taxon>Xanthobacteraceae</taxon>
        <taxon>Ancylobacter</taxon>
    </lineage>
</organism>
<dbReference type="RefSeq" id="WP_013165251.1">
    <property type="nucleotide sequence ID" value="NC_014217.1"/>
</dbReference>
<evidence type="ECO:0000313" key="1">
    <source>
        <dbReference type="EMBL" id="ADH87746.1"/>
    </source>
</evidence>
<keyword evidence="2" id="KW-1185">Reference proteome</keyword>
<accession>D7A328</accession>